<dbReference type="InterPro" id="IPR026838">
    <property type="entry name" value="YheC/D"/>
</dbReference>
<dbReference type="Proteomes" id="UP000632125">
    <property type="component" value="Unassembled WGS sequence"/>
</dbReference>
<dbReference type="AlphaFoldDB" id="A0A927H778"/>
<protein>
    <submittedName>
        <fullName evidence="1">YheC/YheD family protein</fullName>
    </submittedName>
</protein>
<evidence type="ECO:0000313" key="2">
    <source>
        <dbReference type="Proteomes" id="UP000632125"/>
    </source>
</evidence>
<evidence type="ECO:0000313" key="1">
    <source>
        <dbReference type="EMBL" id="MBD2871321.1"/>
    </source>
</evidence>
<name>A0A927H778_9BACL</name>
<accession>A0A927H778</accession>
<dbReference type="EMBL" id="JACXIY010000029">
    <property type="protein sequence ID" value="MBD2871321.1"/>
    <property type="molecule type" value="Genomic_DNA"/>
</dbReference>
<dbReference type="SUPFAM" id="SSF56059">
    <property type="entry name" value="Glutathione synthetase ATP-binding domain-like"/>
    <property type="match status" value="1"/>
</dbReference>
<dbReference type="Gene3D" id="3.30.470.20">
    <property type="entry name" value="ATP-grasp fold, B domain"/>
    <property type="match status" value="1"/>
</dbReference>
<keyword evidence="2" id="KW-1185">Reference proteome</keyword>
<comment type="caution">
    <text evidence="1">The sequence shown here is derived from an EMBL/GenBank/DDBJ whole genome shotgun (WGS) entry which is preliminary data.</text>
</comment>
<proteinExistence type="predicted"/>
<dbReference type="Pfam" id="PF14398">
    <property type="entry name" value="ATPgrasp_YheCD"/>
    <property type="match status" value="1"/>
</dbReference>
<gene>
    <name evidence="1" type="ORF">IDH41_22295</name>
</gene>
<organism evidence="1 2">
    <name type="scientific">Paenibacillus arenilitoris</name>
    <dbReference type="NCBI Taxonomy" id="2772299"/>
    <lineage>
        <taxon>Bacteria</taxon>
        <taxon>Bacillati</taxon>
        <taxon>Bacillota</taxon>
        <taxon>Bacilli</taxon>
        <taxon>Bacillales</taxon>
        <taxon>Paenibacillaceae</taxon>
        <taxon>Paenibacillus</taxon>
    </lineage>
</organism>
<reference evidence="1" key="1">
    <citation type="submission" date="2020-09" db="EMBL/GenBank/DDBJ databases">
        <title>A novel bacterium of genus Paenibacillus, isolated from South China Sea.</title>
        <authorList>
            <person name="Huang H."/>
            <person name="Mo K."/>
            <person name="Hu Y."/>
        </authorList>
    </citation>
    <scope>NUCLEOTIDE SEQUENCE</scope>
    <source>
        <strain evidence="1">IB182493</strain>
    </source>
</reference>
<sequence>MANKWIKTKVLQTDGWLGSHIPETKRLTMDNLYDMLRKYGMVYVKPTFGSLGRGVMKTDRKVSTRRGRERVRYSYQLKETKRTFPDYESFYSSLMRHTDGASYLAQKGVRMLKHKGRVFDVRLVVQRAPQGGWEATGSVGRVAHPRKIVTNGSQGGTIYPTTYLLKNFVSPARTYRLMERMDELGLRTVKRLKRTYPGLVEIGLDLAIDRNMKPWILEVNTTPDPCPFAVLSDKSMLRRIIRYGKAYGKTYRLNCMKARRGL</sequence>